<gene>
    <name evidence="1" type="ORF">CSSPJE1EN1_LOCUS5624</name>
</gene>
<protein>
    <submittedName>
        <fullName evidence="1">Uncharacterized protein</fullName>
    </submittedName>
</protein>
<organism evidence="1 2">
    <name type="scientific">Sphagnum jensenii</name>
    <dbReference type="NCBI Taxonomy" id="128206"/>
    <lineage>
        <taxon>Eukaryota</taxon>
        <taxon>Viridiplantae</taxon>
        <taxon>Streptophyta</taxon>
        <taxon>Embryophyta</taxon>
        <taxon>Bryophyta</taxon>
        <taxon>Sphagnophytina</taxon>
        <taxon>Sphagnopsida</taxon>
        <taxon>Sphagnales</taxon>
        <taxon>Sphagnaceae</taxon>
        <taxon>Sphagnum</taxon>
    </lineage>
</organism>
<keyword evidence="2" id="KW-1185">Reference proteome</keyword>
<dbReference type="EMBL" id="OZ020108">
    <property type="protein sequence ID" value="CAK9260146.1"/>
    <property type="molecule type" value="Genomic_DNA"/>
</dbReference>
<proteinExistence type="predicted"/>
<accession>A0ABP0W1T2</accession>
<evidence type="ECO:0000313" key="1">
    <source>
        <dbReference type="EMBL" id="CAK9260146.1"/>
    </source>
</evidence>
<evidence type="ECO:0000313" key="2">
    <source>
        <dbReference type="Proteomes" id="UP001497444"/>
    </source>
</evidence>
<dbReference type="Proteomes" id="UP001497444">
    <property type="component" value="Chromosome 13"/>
</dbReference>
<sequence>MGGGVVGGACPFTQVTAHPIRPSPRNKQQHPSATLAVYKLRQRRHQCRYETVNLTSMDGLTHRGSHLLTDCPALNNNVRRDPHFPCHRQKTDNEGSPRFDAVDADQTSLVIVHNLISHRGSRTNPTGACSHASPCFYRLLQQQQPAAPGLVFVRERRGSVPWNSYQLSLSLLFFGAAKTREATPFFIIVISGVVSAVAGNFTYVPDYNRAAIALPTPRNRGLGSIFTFFRGWLLPTKIGRTIVVVD</sequence>
<reference evidence="1" key="1">
    <citation type="submission" date="2024-02" db="EMBL/GenBank/DDBJ databases">
        <authorList>
            <consortium name="ELIXIR-Norway"/>
            <consortium name="Elixir Norway"/>
        </authorList>
    </citation>
    <scope>NUCLEOTIDE SEQUENCE</scope>
</reference>
<name>A0ABP0W1T2_9BRYO</name>